<comment type="caution">
    <text evidence="2">The sequence shown here is derived from an EMBL/GenBank/DDBJ whole genome shotgun (WGS) entry which is preliminary data.</text>
</comment>
<feature type="coiled-coil region" evidence="1">
    <location>
        <begin position="26"/>
        <end position="60"/>
    </location>
</feature>
<reference evidence="2" key="1">
    <citation type="journal article" date="2014" name="Front. Microbiol.">
        <title>High frequency of phylogenetically diverse reductive dehalogenase-homologous genes in deep subseafloor sedimentary metagenomes.</title>
        <authorList>
            <person name="Kawai M."/>
            <person name="Futagami T."/>
            <person name="Toyoda A."/>
            <person name="Takaki Y."/>
            <person name="Nishi S."/>
            <person name="Hori S."/>
            <person name="Arai W."/>
            <person name="Tsubouchi T."/>
            <person name="Morono Y."/>
            <person name="Uchiyama I."/>
            <person name="Ito T."/>
            <person name="Fujiyama A."/>
            <person name="Inagaki F."/>
            <person name="Takami H."/>
        </authorList>
    </citation>
    <scope>NUCLEOTIDE SEQUENCE</scope>
    <source>
        <strain evidence="2">Expedition CK06-06</strain>
    </source>
</reference>
<dbReference type="EMBL" id="BARU01026326">
    <property type="protein sequence ID" value="GAH75743.1"/>
    <property type="molecule type" value="Genomic_DNA"/>
</dbReference>
<keyword evidence="1" id="KW-0175">Coiled coil</keyword>
<evidence type="ECO:0000256" key="1">
    <source>
        <dbReference type="SAM" id="Coils"/>
    </source>
</evidence>
<accession>X1K0X9</accession>
<organism evidence="2">
    <name type="scientific">marine sediment metagenome</name>
    <dbReference type="NCBI Taxonomy" id="412755"/>
    <lineage>
        <taxon>unclassified sequences</taxon>
        <taxon>metagenomes</taxon>
        <taxon>ecological metagenomes</taxon>
    </lineage>
</organism>
<name>X1K0X9_9ZZZZ</name>
<sequence>MTFEKWGKYKPGNNQMTIPQLVLAIYADWKADRKKAEARIAELEQELLWAVDACEKAETEVEGLLTDNAHKDHDLFQTEKRVKELERYNKVLTDQRADVYKEGEC</sequence>
<dbReference type="AlphaFoldDB" id="X1K0X9"/>
<protein>
    <submittedName>
        <fullName evidence="2">Uncharacterized protein</fullName>
    </submittedName>
</protein>
<evidence type="ECO:0000313" key="2">
    <source>
        <dbReference type="EMBL" id="GAH75743.1"/>
    </source>
</evidence>
<proteinExistence type="predicted"/>
<gene>
    <name evidence="2" type="ORF">S03H2_42306</name>
</gene>